<reference evidence="1" key="1">
    <citation type="journal article" date="2014" name="Front. Microbiol.">
        <title>High frequency of phylogenetically diverse reductive dehalogenase-homologous genes in deep subseafloor sedimentary metagenomes.</title>
        <authorList>
            <person name="Kawai M."/>
            <person name="Futagami T."/>
            <person name="Toyoda A."/>
            <person name="Takaki Y."/>
            <person name="Nishi S."/>
            <person name="Hori S."/>
            <person name="Arai W."/>
            <person name="Tsubouchi T."/>
            <person name="Morono Y."/>
            <person name="Uchiyama I."/>
            <person name="Ito T."/>
            <person name="Fujiyama A."/>
            <person name="Inagaki F."/>
            <person name="Takami H."/>
        </authorList>
    </citation>
    <scope>NUCLEOTIDE SEQUENCE</scope>
    <source>
        <strain evidence="1">Expedition CK06-06</strain>
    </source>
</reference>
<dbReference type="EMBL" id="BARW01026500">
    <property type="protein sequence ID" value="GAJ06130.1"/>
    <property type="molecule type" value="Genomic_DNA"/>
</dbReference>
<name>X1VGC2_9ZZZZ</name>
<feature type="non-terminal residue" evidence="1">
    <location>
        <position position="34"/>
    </location>
</feature>
<protein>
    <submittedName>
        <fullName evidence="1">Uncharacterized protein</fullName>
    </submittedName>
</protein>
<proteinExistence type="predicted"/>
<organism evidence="1">
    <name type="scientific">marine sediment metagenome</name>
    <dbReference type="NCBI Taxonomy" id="412755"/>
    <lineage>
        <taxon>unclassified sequences</taxon>
        <taxon>metagenomes</taxon>
        <taxon>ecological metagenomes</taxon>
    </lineage>
</organism>
<accession>X1VGC2</accession>
<gene>
    <name evidence="1" type="ORF">S12H4_43207</name>
</gene>
<dbReference type="AlphaFoldDB" id="X1VGC2"/>
<evidence type="ECO:0000313" key="1">
    <source>
        <dbReference type="EMBL" id="GAJ06130.1"/>
    </source>
</evidence>
<sequence>MAEIIEEGLGDGDITRIQVWAGHLWSSLFQFNPY</sequence>
<comment type="caution">
    <text evidence="1">The sequence shown here is derived from an EMBL/GenBank/DDBJ whole genome shotgun (WGS) entry which is preliminary data.</text>
</comment>